<evidence type="ECO:0000256" key="7">
    <source>
        <dbReference type="ARBA" id="ARBA00023136"/>
    </source>
</evidence>
<keyword evidence="7 10" id="KW-0472">Membrane</keyword>
<keyword evidence="8" id="KW-1015">Disulfide bond</keyword>
<evidence type="ECO:0000313" key="13">
    <source>
        <dbReference type="Proteomes" id="UP000268007"/>
    </source>
</evidence>
<dbReference type="InterPro" id="IPR012336">
    <property type="entry name" value="Thioredoxin-like_fold"/>
</dbReference>
<evidence type="ECO:0000256" key="5">
    <source>
        <dbReference type="ARBA" id="ARBA00022989"/>
    </source>
</evidence>
<dbReference type="PROSITE" id="PS50990">
    <property type="entry name" value="PEPTIDASE_C39"/>
    <property type="match status" value="1"/>
</dbReference>
<feature type="transmembrane region" description="Helical" evidence="10">
    <location>
        <begin position="322"/>
        <end position="339"/>
    </location>
</feature>
<comment type="subcellular location">
    <subcellularLocation>
        <location evidence="1">Membrane</location>
        <topology evidence="1">Multi-pass membrane protein</topology>
    </subcellularLocation>
</comment>
<comment type="caution">
    <text evidence="12">The sequence shown here is derived from an EMBL/GenBank/DDBJ whole genome shotgun (WGS) entry which is preliminary data.</text>
</comment>
<keyword evidence="13" id="KW-1185">Reference proteome</keyword>
<keyword evidence="9" id="KW-0676">Redox-active center</keyword>
<dbReference type="Gene3D" id="1.20.1440.130">
    <property type="entry name" value="VKOR domain"/>
    <property type="match status" value="1"/>
</dbReference>
<feature type="domain" description="Peptidase C39" evidence="11">
    <location>
        <begin position="10"/>
        <end position="124"/>
    </location>
</feature>
<evidence type="ECO:0000256" key="6">
    <source>
        <dbReference type="ARBA" id="ARBA00023002"/>
    </source>
</evidence>
<accession>A0A495IZB2</accession>
<reference evidence="12 13" key="1">
    <citation type="submission" date="2018-10" db="EMBL/GenBank/DDBJ databases">
        <title>Genomic Encyclopedia of Archaeal and Bacterial Type Strains, Phase II (KMG-II): from individual species to whole genera.</title>
        <authorList>
            <person name="Goeker M."/>
        </authorList>
    </citation>
    <scope>NUCLEOTIDE SEQUENCE [LARGE SCALE GENOMIC DNA]</scope>
    <source>
        <strain evidence="12 13">DSM 18602</strain>
    </source>
</reference>
<dbReference type="GO" id="GO:0006508">
    <property type="term" value="P:proteolysis"/>
    <property type="evidence" value="ECO:0007669"/>
    <property type="project" value="InterPro"/>
</dbReference>
<dbReference type="GO" id="GO:0005524">
    <property type="term" value="F:ATP binding"/>
    <property type="evidence" value="ECO:0007669"/>
    <property type="project" value="InterPro"/>
</dbReference>
<dbReference type="SUPFAM" id="SSF52833">
    <property type="entry name" value="Thioredoxin-like"/>
    <property type="match status" value="1"/>
</dbReference>
<dbReference type="InterPro" id="IPR038354">
    <property type="entry name" value="VKOR_sf"/>
</dbReference>
<dbReference type="Pfam" id="PF07884">
    <property type="entry name" value="VKOR"/>
    <property type="match status" value="1"/>
</dbReference>
<keyword evidence="5 10" id="KW-1133">Transmembrane helix</keyword>
<evidence type="ECO:0000256" key="8">
    <source>
        <dbReference type="ARBA" id="ARBA00023157"/>
    </source>
</evidence>
<protein>
    <submittedName>
        <fullName evidence="12">Thioredoxin-like protein</fullName>
    </submittedName>
</protein>
<dbReference type="InterPro" id="IPR036249">
    <property type="entry name" value="Thioredoxin-like_sf"/>
</dbReference>
<dbReference type="Gene3D" id="3.40.30.10">
    <property type="entry name" value="Glutaredoxin"/>
    <property type="match status" value="1"/>
</dbReference>
<dbReference type="Gene3D" id="3.90.70.10">
    <property type="entry name" value="Cysteine proteinases"/>
    <property type="match status" value="1"/>
</dbReference>
<evidence type="ECO:0000259" key="11">
    <source>
        <dbReference type="PROSITE" id="PS50990"/>
    </source>
</evidence>
<dbReference type="InterPro" id="IPR005074">
    <property type="entry name" value="Peptidase_C39"/>
</dbReference>
<evidence type="ECO:0000313" key="12">
    <source>
        <dbReference type="EMBL" id="RKR82056.1"/>
    </source>
</evidence>
<evidence type="ECO:0000256" key="1">
    <source>
        <dbReference type="ARBA" id="ARBA00004141"/>
    </source>
</evidence>
<dbReference type="CDD" id="cd12921">
    <property type="entry name" value="VKOR_4"/>
    <property type="match status" value="1"/>
</dbReference>
<dbReference type="AlphaFoldDB" id="A0A495IZB2"/>
<evidence type="ECO:0000256" key="9">
    <source>
        <dbReference type="ARBA" id="ARBA00023284"/>
    </source>
</evidence>
<dbReference type="GO" id="GO:0048038">
    <property type="term" value="F:quinone binding"/>
    <property type="evidence" value="ECO:0007669"/>
    <property type="project" value="UniProtKB-KW"/>
</dbReference>
<evidence type="ECO:0000256" key="4">
    <source>
        <dbReference type="ARBA" id="ARBA00022719"/>
    </source>
</evidence>
<proteinExistence type="inferred from homology"/>
<dbReference type="GO" id="GO:0016020">
    <property type="term" value="C:membrane"/>
    <property type="evidence" value="ECO:0007669"/>
    <property type="project" value="UniProtKB-SubCell"/>
</dbReference>
<dbReference type="Proteomes" id="UP000268007">
    <property type="component" value="Unassembled WGS sequence"/>
</dbReference>
<organism evidence="12 13">
    <name type="scientific">Mucilaginibacter gracilis</name>
    <dbReference type="NCBI Taxonomy" id="423350"/>
    <lineage>
        <taxon>Bacteria</taxon>
        <taxon>Pseudomonadati</taxon>
        <taxon>Bacteroidota</taxon>
        <taxon>Sphingobacteriia</taxon>
        <taxon>Sphingobacteriales</taxon>
        <taxon>Sphingobacteriaceae</taxon>
        <taxon>Mucilaginibacter</taxon>
    </lineage>
</organism>
<dbReference type="RefSeq" id="WP_121197687.1">
    <property type="nucleotide sequence ID" value="NZ_RBKU01000001.1"/>
</dbReference>
<feature type="transmembrane region" description="Helical" evidence="10">
    <location>
        <begin position="288"/>
        <end position="310"/>
    </location>
</feature>
<dbReference type="EMBL" id="RBKU01000001">
    <property type="protein sequence ID" value="RKR82056.1"/>
    <property type="molecule type" value="Genomic_DNA"/>
</dbReference>
<dbReference type="OrthoDB" id="1100563at2"/>
<dbReference type="GO" id="GO:0008233">
    <property type="term" value="F:peptidase activity"/>
    <property type="evidence" value="ECO:0007669"/>
    <property type="project" value="InterPro"/>
</dbReference>
<dbReference type="GO" id="GO:0016491">
    <property type="term" value="F:oxidoreductase activity"/>
    <property type="evidence" value="ECO:0007669"/>
    <property type="project" value="UniProtKB-KW"/>
</dbReference>
<evidence type="ECO:0000256" key="10">
    <source>
        <dbReference type="SAM" id="Phobius"/>
    </source>
</evidence>
<comment type="similarity">
    <text evidence="2">Belongs to the VKOR family.</text>
</comment>
<sequence length="534" mass="60522">MLQLIIKYGNIDFVTIKLLKLLRKGVSYEDVINELEKHPDYPSLLTISDVLNWFQIDNAAYRVNAEELNSVPVPFIAHTNVNDDFVLVTKLGEDGVTISDHKSNKQKLSLSEFKKRFKGVVLTAEAPLNGESVYKQSLPQRLAPYKFPAAISILTICFALAITYHSSYLSNLNWQVLLLSIFKSAGLVTSILLLIQSIDKNNPLVQTLCGASGSKTNCNAILTSKAATVFEGLSWSEVGFFFFAGTWLAILFGGNSVAVMQVLAVLNVVSLPYTVYSINYQARIARQWCLFCTFIQGLLWLEFIPLVTIFKQPIQLLNTAQTGTLIICLLAPIALWLLIKPMLLNTQQLKAVKQQLRKVKYNSQLFYSALKEQPKYVLPHEDWSIVLGNIEANTIITMVSNPYCPPCSKTHQILDEWLNRLDDIQLRIVFTANNNESDIKTSVVRHLMALNHLTDKTLIKRALHDWYEQKQKSYEAWAKVYPVTLDESKFKVLERQRAWCDLAEVKATPTILVNGSRLPDSYQLHDIKYMLAQQ</sequence>
<name>A0A495IZB2_9SPHI</name>
<evidence type="ECO:0000256" key="3">
    <source>
        <dbReference type="ARBA" id="ARBA00022692"/>
    </source>
</evidence>
<dbReference type="Pfam" id="PF13462">
    <property type="entry name" value="Thioredoxin_4"/>
    <property type="match status" value="1"/>
</dbReference>
<dbReference type="InterPro" id="IPR012932">
    <property type="entry name" value="VKOR"/>
</dbReference>
<keyword evidence="6" id="KW-0560">Oxidoreductase</keyword>
<feature type="transmembrane region" description="Helical" evidence="10">
    <location>
        <begin position="176"/>
        <end position="195"/>
    </location>
</feature>
<keyword evidence="3 10" id="KW-0812">Transmembrane</keyword>
<dbReference type="Pfam" id="PF03412">
    <property type="entry name" value="Peptidase_C39"/>
    <property type="match status" value="1"/>
</dbReference>
<gene>
    <name evidence="12" type="ORF">BDD43_2223</name>
</gene>
<feature type="transmembrane region" description="Helical" evidence="10">
    <location>
        <begin position="145"/>
        <end position="164"/>
    </location>
</feature>
<keyword evidence="4" id="KW-0874">Quinone</keyword>
<evidence type="ECO:0000256" key="2">
    <source>
        <dbReference type="ARBA" id="ARBA00006214"/>
    </source>
</evidence>